<comment type="caution">
    <text evidence="8">The sequence shown here is derived from an EMBL/GenBank/DDBJ whole genome shotgun (WGS) entry which is preliminary data.</text>
</comment>
<evidence type="ECO:0000256" key="6">
    <source>
        <dbReference type="ARBA" id="ARBA00023136"/>
    </source>
</evidence>
<dbReference type="Proteomes" id="UP000070089">
    <property type="component" value="Unassembled WGS sequence"/>
</dbReference>
<evidence type="ECO:0000256" key="5">
    <source>
        <dbReference type="ARBA" id="ARBA00022989"/>
    </source>
</evidence>
<comment type="similarity">
    <text evidence="2">Belongs to the TMEM208 family.</text>
</comment>
<evidence type="ECO:0000256" key="4">
    <source>
        <dbReference type="ARBA" id="ARBA00022824"/>
    </source>
</evidence>
<protein>
    <submittedName>
        <fullName evidence="8">Uncharacterized protein</fullName>
    </submittedName>
</protein>
<keyword evidence="4" id="KW-0256">Endoplasmic reticulum</keyword>
<evidence type="ECO:0000256" key="3">
    <source>
        <dbReference type="ARBA" id="ARBA00022692"/>
    </source>
</evidence>
<evidence type="ECO:0000313" key="8">
    <source>
        <dbReference type="EMBL" id="KWX15364.1"/>
    </source>
</evidence>
<organism evidence="8 9">
    <name type="scientific">Giardia duodenalis assemblage B</name>
    <dbReference type="NCBI Taxonomy" id="1394984"/>
    <lineage>
        <taxon>Eukaryota</taxon>
        <taxon>Metamonada</taxon>
        <taxon>Diplomonadida</taxon>
        <taxon>Hexamitidae</taxon>
        <taxon>Giardiinae</taxon>
        <taxon>Giardia</taxon>
    </lineage>
</organism>
<feature type="transmembrane region" description="Helical" evidence="7">
    <location>
        <begin position="97"/>
        <end position="119"/>
    </location>
</feature>
<gene>
    <name evidence="8" type="ORF">QR46_0564</name>
</gene>
<dbReference type="PANTHER" id="PTHR13505">
    <property type="entry name" value="TRANSMEMBRANE PROTEIN 208"/>
    <property type="match status" value="1"/>
</dbReference>
<comment type="subcellular location">
    <subcellularLocation>
        <location evidence="1">Endoplasmic reticulum membrane</location>
        <topology evidence="1">Multi-pass membrane protein</topology>
    </subcellularLocation>
</comment>
<accession>A0A132NZ70</accession>
<feature type="transmembrane region" description="Helical" evidence="7">
    <location>
        <begin position="56"/>
        <end position="76"/>
    </location>
</feature>
<dbReference type="Pfam" id="PF05620">
    <property type="entry name" value="TMEM208_SND2"/>
    <property type="match status" value="1"/>
</dbReference>
<sequence>MSLTPLNLRLLKMANDYAKKVLKKNSRILRNVRIALLGSLAIYLLLMYIYRDRATPVSIGISVVHYGLAVVIYRIFRHLSQGTYDSTGRLVSSGLELSGTVVNIAFDILYIVLLVFTISPVTPKIYWADLFIVVSIFYGFWSIVIKPMMQLTDMKEAAAQSKDSRPTSRDKKRYKY</sequence>
<feature type="transmembrane region" description="Helical" evidence="7">
    <location>
        <begin position="32"/>
        <end position="50"/>
    </location>
</feature>
<dbReference type="InterPro" id="IPR008506">
    <property type="entry name" value="SND2/TMEM208"/>
</dbReference>
<keyword evidence="6 7" id="KW-0472">Membrane</keyword>
<dbReference type="GO" id="GO:0005789">
    <property type="term" value="C:endoplasmic reticulum membrane"/>
    <property type="evidence" value="ECO:0007669"/>
    <property type="project" value="UniProtKB-SubCell"/>
</dbReference>
<evidence type="ECO:0000256" key="7">
    <source>
        <dbReference type="SAM" id="Phobius"/>
    </source>
</evidence>
<name>A0A132NZ70_GIAIN</name>
<evidence type="ECO:0000256" key="1">
    <source>
        <dbReference type="ARBA" id="ARBA00004477"/>
    </source>
</evidence>
<dbReference type="EMBL" id="JXTI01000009">
    <property type="protein sequence ID" value="KWX15364.1"/>
    <property type="molecule type" value="Genomic_DNA"/>
</dbReference>
<reference evidence="8 9" key="1">
    <citation type="journal article" date="2015" name="Mol. Biochem. Parasitol.">
        <title>Identification of polymorphic genes for use in assemblage B genotyping assays through comparative genomics of multiple assemblage B Giardia duodenalis isolates.</title>
        <authorList>
            <person name="Wielinga C."/>
            <person name="Thompson R.C."/>
            <person name="Monis P."/>
            <person name="Ryan U."/>
        </authorList>
    </citation>
    <scope>NUCLEOTIDE SEQUENCE [LARGE SCALE GENOMIC DNA]</scope>
    <source>
        <strain evidence="8 9">BAH15c1</strain>
    </source>
</reference>
<keyword evidence="5 7" id="KW-1133">Transmembrane helix</keyword>
<keyword evidence="3 7" id="KW-0812">Transmembrane</keyword>
<proteinExistence type="inferred from homology"/>
<dbReference type="GO" id="GO:0006624">
    <property type="term" value="P:vacuolar protein processing"/>
    <property type="evidence" value="ECO:0007669"/>
    <property type="project" value="TreeGrafter"/>
</dbReference>
<dbReference type="VEuPathDB" id="GiardiaDB:QR46_0564"/>
<dbReference type="PANTHER" id="PTHR13505:SF7">
    <property type="entry name" value="TRANSMEMBRANE PROTEIN 208"/>
    <property type="match status" value="1"/>
</dbReference>
<dbReference type="AlphaFoldDB" id="A0A132NZ70"/>
<dbReference type="GO" id="GO:0005773">
    <property type="term" value="C:vacuole"/>
    <property type="evidence" value="ECO:0007669"/>
    <property type="project" value="GOC"/>
</dbReference>
<evidence type="ECO:0000256" key="2">
    <source>
        <dbReference type="ARBA" id="ARBA00009950"/>
    </source>
</evidence>
<dbReference type="OrthoDB" id="276296at2759"/>
<evidence type="ECO:0000313" key="9">
    <source>
        <dbReference type="Proteomes" id="UP000070089"/>
    </source>
</evidence>
<feature type="transmembrane region" description="Helical" evidence="7">
    <location>
        <begin position="125"/>
        <end position="145"/>
    </location>
</feature>